<dbReference type="Pfam" id="PF03167">
    <property type="entry name" value="UDG"/>
    <property type="match status" value="1"/>
</dbReference>
<dbReference type="SUPFAM" id="SSF52218">
    <property type="entry name" value="Flavoproteins"/>
    <property type="match status" value="1"/>
</dbReference>
<dbReference type="Proteomes" id="UP000279029">
    <property type="component" value="Chromosome"/>
</dbReference>
<evidence type="ECO:0000259" key="8">
    <source>
        <dbReference type="SMART" id="SM00986"/>
    </source>
</evidence>
<feature type="domain" description="Uracil-DNA glycosylase-like" evidence="8">
    <location>
        <begin position="29"/>
        <end position="184"/>
    </location>
</feature>
<dbReference type="GO" id="GO:0097506">
    <property type="term" value="F:deaminated base DNA N-glycosylase activity"/>
    <property type="evidence" value="ECO:0007669"/>
    <property type="project" value="UniProtKB-ARBA"/>
</dbReference>
<dbReference type="SUPFAM" id="SSF55718">
    <property type="entry name" value="SCP-like"/>
    <property type="match status" value="1"/>
</dbReference>
<keyword evidence="6" id="KW-0411">Iron-sulfur</keyword>
<dbReference type="EMBL" id="LR130778">
    <property type="protein sequence ID" value="VDN47543.1"/>
    <property type="molecule type" value="Genomic_DNA"/>
</dbReference>
<dbReference type="PANTHER" id="PTHR33693:SF1">
    <property type="entry name" value="TYPE-4 URACIL-DNA GLYCOSYLASE"/>
    <property type="match status" value="1"/>
</dbReference>
<evidence type="ECO:0000313" key="9">
    <source>
        <dbReference type="EMBL" id="VDN47543.1"/>
    </source>
</evidence>
<dbReference type="PANTHER" id="PTHR33693">
    <property type="entry name" value="TYPE-5 URACIL-DNA GLYCOSYLASE"/>
    <property type="match status" value="1"/>
</dbReference>
<evidence type="ECO:0000256" key="6">
    <source>
        <dbReference type="ARBA" id="ARBA00023014"/>
    </source>
</evidence>
<organism evidence="9 10">
    <name type="scientific">Petrocella atlantisensis</name>
    <dbReference type="NCBI Taxonomy" id="2173034"/>
    <lineage>
        <taxon>Bacteria</taxon>
        <taxon>Bacillati</taxon>
        <taxon>Bacillota</taxon>
        <taxon>Clostridia</taxon>
        <taxon>Lachnospirales</taxon>
        <taxon>Vallitaleaceae</taxon>
        <taxon>Petrocella</taxon>
    </lineage>
</organism>
<dbReference type="GO" id="GO:0046872">
    <property type="term" value="F:metal ion binding"/>
    <property type="evidence" value="ECO:0007669"/>
    <property type="project" value="UniProtKB-KW"/>
</dbReference>
<dbReference type="Gene3D" id="3.40.50.360">
    <property type="match status" value="1"/>
</dbReference>
<keyword evidence="4" id="KW-0378">Hydrolase</keyword>
<keyword evidence="1" id="KW-0004">4Fe-4S</keyword>
<keyword evidence="7" id="KW-0234">DNA repair</keyword>
<dbReference type="SMART" id="SM00986">
    <property type="entry name" value="UDG"/>
    <property type="match status" value="1"/>
</dbReference>
<reference evidence="9 10" key="1">
    <citation type="submission" date="2018-09" db="EMBL/GenBank/DDBJ databases">
        <authorList>
            <person name="Postec A."/>
        </authorList>
    </citation>
    <scope>NUCLEOTIDE SEQUENCE [LARGE SCALE GENOMIC DNA]</scope>
    <source>
        <strain evidence="9">70B-A</strain>
    </source>
</reference>
<sequence>MKQMAIKELMRECSAHITEKTKDIHSLVPGYGNVNSKIMFIAPCPSAKEEATGNFFEGGGGEVFDSFLEQLDMKREDVYLTYAVKYRPYKINAKTGRILSRNLLDDEIMMFTPFLHREIELIKPMIIIPLGPTSHRVMYNLEPVKSEDLGVKTTVYIQDKPYSQIVLPHPSEAAFVGATQSEALLKDLSSFKSSPEVEKQMEEKIPIKSSTPTIKEKEMPHIKKKIILKQRKPRVSGKRKVILIYGGNNLANDPTLVAAERVSSVLTELNVSVKRLDLHQDGYNMEDFFEALSESEGVILATTVTWYGIGGLMQSFLDKCYDSGQFACFEGVYLFGIVISKQAYERDALSHLLKSWDILGGVEGTTLCASIENSADLETDKNLLNAIDKKAEDYYRVLNQQRSILPTSIRDNKVLIKLYVPNDEGQQEVEPEGKTIGKELAFEGTAGAKSQISNYDEFIEKQQKDIEDIASLFKERLSNKGGLVQKTYPELFEYKFKPDKTFPDCIISWVIEDKKNESFILDFKSVKLKSKFGTNQEADVIINCNHDIMKKITEGRLTVQRAFMTGEIKAKGNFTLLYKLDQLFAF</sequence>
<keyword evidence="10" id="KW-1185">Reference proteome</keyword>
<evidence type="ECO:0000256" key="7">
    <source>
        <dbReference type="ARBA" id="ARBA00023204"/>
    </source>
</evidence>
<evidence type="ECO:0000256" key="4">
    <source>
        <dbReference type="ARBA" id="ARBA00022801"/>
    </source>
</evidence>
<dbReference type="SMART" id="SM00987">
    <property type="entry name" value="UreE_C"/>
    <property type="match status" value="1"/>
</dbReference>
<name>A0A3P7PBK9_9FIRM</name>
<dbReference type="InterPro" id="IPR005122">
    <property type="entry name" value="Uracil-DNA_glycosylase-like"/>
</dbReference>
<accession>A0A3P7PBK9</accession>
<keyword evidence="2" id="KW-0479">Metal-binding</keyword>
<dbReference type="RefSeq" id="WP_172596164.1">
    <property type="nucleotide sequence ID" value="NZ_LR130778.1"/>
</dbReference>
<dbReference type="InterPro" id="IPR051536">
    <property type="entry name" value="UDG_Type-4/5"/>
</dbReference>
<evidence type="ECO:0000313" key="10">
    <source>
        <dbReference type="Proteomes" id="UP000279029"/>
    </source>
</evidence>
<dbReference type="SUPFAM" id="SSF52141">
    <property type="entry name" value="Uracil-DNA glycosylase-like"/>
    <property type="match status" value="1"/>
</dbReference>
<proteinExistence type="predicted"/>
<dbReference type="AlphaFoldDB" id="A0A3P7PBK9"/>
<dbReference type="Gene3D" id="3.30.1050.10">
    <property type="entry name" value="SCP2 sterol-binding domain"/>
    <property type="match status" value="1"/>
</dbReference>
<keyword evidence="5" id="KW-0408">Iron</keyword>
<keyword evidence="3" id="KW-0227">DNA damage</keyword>
<dbReference type="InterPro" id="IPR003033">
    <property type="entry name" value="SCP2_sterol-bd_dom"/>
</dbReference>
<protein>
    <recommendedName>
        <fullName evidence="8">Uracil-DNA glycosylase-like domain-containing protein</fullName>
    </recommendedName>
</protein>
<dbReference type="InterPro" id="IPR029039">
    <property type="entry name" value="Flavoprotein-like_sf"/>
</dbReference>
<dbReference type="Pfam" id="PF02036">
    <property type="entry name" value="SCP2"/>
    <property type="match status" value="1"/>
</dbReference>
<dbReference type="Gene3D" id="3.40.470.10">
    <property type="entry name" value="Uracil-DNA glycosylase-like domain"/>
    <property type="match status" value="1"/>
</dbReference>
<evidence type="ECO:0000256" key="5">
    <source>
        <dbReference type="ARBA" id="ARBA00023004"/>
    </source>
</evidence>
<dbReference type="GO" id="GO:0051539">
    <property type="term" value="F:4 iron, 4 sulfur cluster binding"/>
    <property type="evidence" value="ECO:0007669"/>
    <property type="project" value="UniProtKB-KW"/>
</dbReference>
<gene>
    <name evidence="9" type="ORF">PATL70BA_1656</name>
</gene>
<evidence type="ECO:0000256" key="2">
    <source>
        <dbReference type="ARBA" id="ARBA00022723"/>
    </source>
</evidence>
<dbReference type="GO" id="GO:0006281">
    <property type="term" value="P:DNA repair"/>
    <property type="evidence" value="ECO:0007669"/>
    <property type="project" value="UniProtKB-KW"/>
</dbReference>
<evidence type="ECO:0000256" key="3">
    <source>
        <dbReference type="ARBA" id="ARBA00022763"/>
    </source>
</evidence>
<evidence type="ECO:0000256" key="1">
    <source>
        <dbReference type="ARBA" id="ARBA00022485"/>
    </source>
</evidence>
<dbReference type="InterPro" id="IPR036527">
    <property type="entry name" value="SCP2_sterol-bd_dom_sf"/>
</dbReference>
<dbReference type="InterPro" id="IPR036895">
    <property type="entry name" value="Uracil-DNA_glycosylase-like_sf"/>
</dbReference>
<dbReference type="KEGG" id="cbar:PATL70BA_1656"/>